<dbReference type="CDD" id="cd11072">
    <property type="entry name" value="CYP71-like"/>
    <property type="match status" value="1"/>
</dbReference>
<evidence type="ECO:0000256" key="13">
    <source>
        <dbReference type="RuleBase" id="RU000461"/>
    </source>
</evidence>
<evidence type="ECO:0000256" key="3">
    <source>
        <dbReference type="ARBA" id="ARBA00010617"/>
    </source>
</evidence>
<evidence type="ECO:0000256" key="6">
    <source>
        <dbReference type="ARBA" id="ARBA00022723"/>
    </source>
</evidence>
<evidence type="ECO:0000256" key="12">
    <source>
        <dbReference type="PIRSR" id="PIRSR602401-1"/>
    </source>
</evidence>
<evidence type="ECO:0000256" key="11">
    <source>
        <dbReference type="ARBA" id="ARBA00023136"/>
    </source>
</evidence>
<dbReference type="GO" id="GO:0016020">
    <property type="term" value="C:membrane"/>
    <property type="evidence" value="ECO:0007669"/>
    <property type="project" value="UniProtKB-SubCell"/>
</dbReference>
<dbReference type="PANTHER" id="PTHR47955">
    <property type="entry name" value="CYTOCHROME P450 FAMILY 71 PROTEIN"/>
    <property type="match status" value="1"/>
</dbReference>
<dbReference type="Proteomes" id="UP001603857">
    <property type="component" value="Unassembled WGS sequence"/>
</dbReference>
<dbReference type="PANTHER" id="PTHR47955:SF22">
    <property type="entry name" value="CYTOCHROME P450 83B1-LIKE"/>
    <property type="match status" value="1"/>
</dbReference>
<dbReference type="PRINTS" id="PR00463">
    <property type="entry name" value="EP450I"/>
</dbReference>
<protein>
    <recommendedName>
        <fullName evidence="16">Cytochrome P450</fullName>
    </recommendedName>
</protein>
<evidence type="ECO:0000313" key="15">
    <source>
        <dbReference type="Proteomes" id="UP001603857"/>
    </source>
</evidence>
<comment type="cofactor">
    <cofactor evidence="1 12">
        <name>heme</name>
        <dbReference type="ChEBI" id="CHEBI:30413"/>
    </cofactor>
</comment>
<dbReference type="GO" id="GO:0046872">
    <property type="term" value="F:metal ion binding"/>
    <property type="evidence" value="ECO:0007669"/>
    <property type="project" value="UniProtKB-KW"/>
</dbReference>
<evidence type="ECO:0000256" key="2">
    <source>
        <dbReference type="ARBA" id="ARBA00004167"/>
    </source>
</evidence>
<comment type="similarity">
    <text evidence="3 13">Belongs to the cytochrome P450 family.</text>
</comment>
<reference evidence="14 15" key="1">
    <citation type="submission" date="2024-08" db="EMBL/GenBank/DDBJ databases">
        <title>Insights into the chromosomal genome structure of Flemingia macrophylla.</title>
        <authorList>
            <person name="Ding Y."/>
            <person name="Zhao Y."/>
            <person name="Bi W."/>
            <person name="Wu M."/>
            <person name="Zhao G."/>
            <person name="Gong Y."/>
            <person name="Li W."/>
            <person name="Zhang P."/>
        </authorList>
    </citation>
    <scope>NUCLEOTIDE SEQUENCE [LARGE SCALE GENOMIC DNA]</scope>
    <source>
        <strain evidence="14">DYQJB</strain>
        <tissue evidence="14">Leaf</tissue>
    </source>
</reference>
<dbReference type="InterPro" id="IPR001128">
    <property type="entry name" value="Cyt_P450"/>
</dbReference>
<comment type="caution">
    <text evidence="14">The sequence shown here is derived from an EMBL/GenBank/DDBJ whole genome shotgun (WGS) entry which is preliminary data.</text>
</comment>
<dbReference type="GO" id="GO:0004497">
    <property type="term" value="F:monooxygenase activity"/>
    <property type="evidence" value="ECO:0007669"/>
    <property type="project" value="UniProtKB-KW"/>
</dbReference>
<dbReference type="EMBL" id="JBGMDY010000004">
    <property type="protein sequence ID" value="KAL2337557.1"/>
    <property type="molecule type" value="Genomic_DNA"/>
</dbReference>
<comment type="subcellular location">
    <subcellularLocation>
        <location evidence="2">Membrane</location>
        <topology evidence="2">Single-pass membrane protein</topology>
    </subcellularLocation>
</comment>
<accession>A0ABD1MP24</accession>
<dbReference type="InterPro" id="IPR036396">
    <property type="entry name" value="Cyt_P450_sf"/>
</dbReference>
<evidence type="ECO:0000256" key="7">
    <source>
        <dbReference type="ARBA" id="ARBA00022989"/>
    </source>
</evidence>
<evidence type="ECO:0000256" key="8">
    <source>
        <dbReference type="ARBA" id="ARBA00023002"/>
    </source>
</evidence>
<name>A0ABD1MP24_9FABA</name>
<keyword evidence="6 12" id="KW-0479">Metal-binding</keyword>
<dbReference type="InterPro" id="IPR002401">
    <property type="entry name" value="Cyt_P450_E_grp-I"/>
</dbReference>
<keyword evidence="10 13" id="KW-0503">Monooxygenase</keyword>
<dbReference type="PROSITE" id="PS00086">
    <property type="entry name" value="CYTOCHROME_P450"/>
    <property type="match status" value="1"/>
</dbReference>
<feature type="binding site" description="axial binding residue" evidence="12">
    <location>
        <position position="437"/>
    </location>
    <ligand>
        <name>heme</name>
        <dbReference type="ChEBI" id="CHEBI:30413"/>
    </ligand>
    <ligandPart>
        <name>Fe</name>
        <dbReference type="ChEBI" id="CHEBI:18248"/>
    </ligandPart>
</feature>
<keyword evidence="5" id="KW-0812">Transmembrane</keyword>
<dbReference type="FunFam" id="1.10.630.10:FF:000011">
    <property type="entry name" value="Cytochrome P450 83B1"/>
    <property type="match status" value="1"/>
</dbReference>
<dbReference type="SUPFAM" id="SSF48264">
    <property type="entry name" value="Cytochrome P450"/>
    <property type="match status" value="1"/>
</dbReference>
<dbReference type="Gene3D" id="1.10.630.10">
    <property type="entry name" value="Cytochrome P450"/>
    <property type="match status" value="1"/>
</dbReference>
<evidence type="ECO:0008006" key="16">
    <source>
        <dbReference type="Google" id="ProtNLM"/>
    </source>
</evidence>
<keyword evidence="11" id="KW-0472">Membrane</keyword>
<keyword evidence="8 13" id="KW-0560">Oxidoreductase</keyword>
<evidence type="ECO:0000256" key="4">
    <source>
        <dbReference type="ARBA" id="ARBA00022617"/>
    </source>
</evidence>
<dbReference type="InterPro" id="IPR017972">
    <property type="entry name" value="Cyt_P450_CS"/>
</dbReference>
<gene>
    <name evidence="14" type="ORF">Fmac_012003</name>
</gene>
<evidence type="ECO:0000313" key="14">
    <source>
        <dbReference type="EMBL" id="KAL2337557.1"/>
    </source>
</evidence>
<dbReference type="AlphaFoldDB" id="A0ABD1MP24"/>
<organism evidence="14 15">
    <name type="scientific">Flemingia macrophylla</name>
    <dbReference type="NCBI Taxonomy" id="520843"/>
    <lineage>
        <taxon>Eukaryota</taxon>
        <taxon>Viridiplantae</taxon>
        <taxon>Streptophyta</taxon>
        <taxon>Embryophyta</taxon>
        <taxon>Tracheophyta</taxon>
        <taxon>Spermatophyta</taxon>
        <taxon>Magnoliopsida</taxon>
        <taxon>eudicotyledons</taxon>
        <taxon>Gunneridae</taxon>
        <taxon>Pentapetalae</taxon>
        <taxon>rosids</taxon>
        <taxon>fabids</taxon>
        <taxon>Fabales</taxon>
        <taxon>Fabaceae</taxon>
        <taxon>Papilionoideae</taxon>
        <taxon>50 kb inversion clade</taxon>
        <taxon>NPAAA clade</taxon>
        <taxon>indigoferoid/millettioid clade</taxon>
        <taxon>Phaseoleae</taxon>
        <taxon>Flemingia</taxon>
    </lineage>
</organism>
<evidence type="ECO:0000256" key="1">
    <source>
        <dbReference type="ARBA" id="ARBA00001971"/>
    </source>
</evidence>
<dbReference type="PRINTS" id="PR00385">
    <property type="entry name" value="P450"/>
</dbReference>
<keyword evidence="7" id="KW-1133">Transmembrane helix</keyword>
<evidence type="ECO:0000256" key="9">
    <source>
        <dbReference type="ARBA" id="ARBA00023004"/>
    </source>
</evidence>
<evidence type="ECO:0000256" key="5">
    <source>
        <dbReference type="ARBA" id="ARBA00022692"/>
    </source>
</evidence>
<sequence length="495" mass="57029">MILLTLVLCLFLPIFFFFLVQNLKKPSLPPGPKGLPIIGNLHQLDNSILSIQLWQLSKKYGPIFSLQFGLRQAIVISSPKVAKEIFKNHDLLFCGRPKQLAQQKLSYNGSDMVFSPYNEYWREIRKICVAHIFSSKRISAFYSIRKFEVKHMIKKISKHASSSGVTNLSELLISLTSTIICRIAFGRRYEEEGSERSRFHGLLSELEVLMATFFVSDYIPFTGWIDKLRGLHARLERNFKELDEFYQEVIDDHMDPNKRHTQEKDIVDVLLQLKNDHSLPIHLTFDHIKGLLMDILAAATDTTAATSVWAMTALVKNPRVMKKVQEEIRNLGGTKNFLDDDDIKNLSYFKAMIKETLRLHLPNQLLLPRESSEECIIDGYRIPAKTIVYVNAWVIHRDSETWQNPEEFCPERFLDNDIDFLGQDFELIPFGSGRRICPGLSMAVVTLELVLANLLHSFDWELPRGMTKEDIDVEVRPGITQHKKNHLCLCAKTRI</sequence>
<dbReference type="Pfam" id="PF00067">
    <property type="entry name" value="p450"/>
    <property type="match status" value="1"/>
</dbReference>
<evidence type="ECO:0000256" key="10">
    <source>
        <dbReference type="ARBA" id="ARBA00023033"/>
    </source>
</evidence>
<keyword evidence="4 12" id="KW-0349">Heme</keyword>
<proteinExistence type="inferred from homology"/>
<keyword evidence="9 12" id="KW-0408">Iron</keyword>
<keyword evidence="15" id="KW-1185">Reference proteome</keyword>